<sequence>MDAPDGAFLKTAIGKKMTFMFLHCPECSRMFQFNPVAWTAQACEAVAPKAARGAKKSARQLEKLLARENVALPQAYLDHLRNGKSRPDVAIFRDEDPFTLYSLDELCKDVDVDGTRYPAVRQLAGFAQALAQAAGAGSKQAAPFSPAELAACLAIGEENTRILFIDSRDNDALWIYHLDGGDVEKTRFTLTSLIGPGVS</sequence>
<protein>
    <submittedName>
        <fullName evidence="1">Uncharacterized protein</fullName>
    </submittedName>
</protein>
<name>A0A290WYX2_9BURK</name>
<dbReference type="KEGG" id="jsv:CNX70_19650"/>
<proteinExistence type="predicted"/>
<organism evidence="1 2">
    <name type="scientific">Janthinobacterium svalbardensis</name>
    <dbReference type="NCBI Taxonomy" id="368607"/>
    <lineage>
        <taxon>Bacteria</taxon>
        <taxon>Pseudomonadati</taxon>
        <taxon>Pseudomonadota</taxon>
        <taxon>Betaproteobacteria</taxon>
        <taxon>Burkholderiales</taxon>
        <taxon>Oxalobacteraceae</taxon>
        <taxon>Janthinobacterium</taxon>
    </lineage>
</organism>
<dbReference type="AlphaFoldDB" id="A0A290WYX2"/>
<accession>A0A290WYX2</accession>
<gene>
    <name evidence="1" type="ORF">CNX70_19650</name>
</gene>
<evidence type="ECO:0000313" key="1">
    <source>
        <dbReference type="EMBL" id="ATD62115.1"/>
    </source>
</evidence>
<keyword evidence="2" id="KW-1185">Reference proteome</keyword>
<reference evidence="1 2" key="1">
    <citation type="submission" date="2017-09" db="EMBL/GenBank/DDBJ databases">
        <title>Complete genome sequence of Janthinobacterium svalbardensis PAMC 27463.</title>
        <authorList>
            <person name="Cho Y.-J."/>
            <person name="Cho A."/>
            <person name="Kim O.-S."/>
            <person name="Lee J.-I."/>
        </authorList>
    </citation>
    <scope>NUCLEOTIDE SEQUENCE [LARGE SCALE GENOMIC DNA]</scope>
    <source>
        <strain evidence="1 2">PAMC 27463</strain>
    </source>
</reference>
<dbReference type="EMBL" id="CP023422">
    <property type="protein sequence ID" value="ATD62115.1"/>
    <property type="molecule type" value="Genomic_DNA"/>
</dbReference>
<dbReference type="Proteomes" id="UP000218437">
    <property type="component" value="Chromosome"/>
</dbReference>
<evidence type="ECO:0000313" key="2">
    <source>
        <dbReference type="Proteomes" id="UP000218437"/>
    </source>
</evidence>